<evidence type="ECO:0000313" key="2">
    <source>
        <dbReference type="EMBL" id="QHN35549.1"/>
    </source>
</evidence>
<organism evidence="2 3">
    <name type="scientific">Gordonia pseudamarae</name>
    <dbReference type="NCBI Taxonomy" id="2831662"/>
    <lineage>
        <taxon>Bacteria</taxon>
        <taxon>Bacillati</taxon>
        <taxon>Actinomycetota</taxon>
        <taxon>Actinomycetes</taxon>
        <taxon>Mycobacteriales</taxon>
        <taxon>Gordoniaceae</taxon>
        <taxon>Gordonia</taxon>
    </lineage>
</organism>
<reference evidence="2" key="1">
    <citation type="journal article" date="2021" name="Nat. Microbiol.">
        <title>Cocultivation of an ultrasmall environmental parasitic bacterium with lytic ability against bacteria associated with wastewater foams.</title>
        <authorList>
            <person name="Batinovic S."/>
            <person name="Rose J.J.A."/>
            <person name="Ratcliffe J."/>
            <person name="Seviour R.J."/>
            <person name="Petrovski S."/>
        </authorList>
    </citation>
    <scope>NUCLEOTIDE SEQUENCE</scope>
    <source>
        <strain evidence="2">CON9</strain>
    </source>
</reference>
<protein>
    <recommendedName>
        <fullName evidence="4">DUF222 domain-containing protein</fullName>
    </recommendedName>
</protein>
<accession>A0ABX6IJL1</accession>
<keyword evidence="3" id="KW-1185">Reference proteome</keyword>
<proteinExistence type="predicted"/>
<sequence>MSDPTQQRPDAEERTKAVEAVTLRRTGLSWREIADQLGYRDESGARKAATRLLGRVEVEAVGELRELEGQRLDALQAAHWNAALAGDVDSTKVVLGVIDRRCRLFGLNAPDRVEVGSTVTDAEFAEAAVGLIAALRPDMAAALAGTLPGAARSAVPEGNGTGETVLPASVAHSAGNDDEPEPWADVDGPTEPVVSQQNTDTDGVVEPEPEPAPVIPPAGRPDLARRAPERYGPPVALGGFSQRLGGSRPVTVVHNQP</sequence>
<feature type="region of interest" description="Disordered" evidence="1">
    <location>
        <begin position="171"/>
        <end position="257"/>
    </location>
</feature>
<evidence type="ECO:0008006" key="4">
    <source>
        <dbReference type="Google" id="ProtNLM"/>
    </source>
</evidence>
<gene>
    <name evidence="2" type="ORF">GII31_12325</name>
</gene>
<dbReference type="EMBL" id="CP045809">
    <property type="protein sequence ID" value="QHN35549.1"/>
    <property type="molecule type" value="Genomic_DNA"/>
</dbReference>
<evidence type="ECO:0000256" key="1">
    <source>
        <dbReference type="SAM" id="MobiDB-lite"/>
    </source>
</evidence>
<dbReference type="RefSeq" id="WP_213243457.1">
    <property type="nucleotide sequence ID" value="NZ_CP045806.1"/>
</dbReference>
<feature type="compositionally biased region" description="Pro residues" evidence="1">
    <location>
        <begin position="210"/>
        <end position="219"/>
    </location>
</feature>
<evidence type="ECO:0000313" key="3">
    <source>
        <dbReference type="Proteomes" id="UP001059836"/>
    </source>
</evidence>
<name>A0ABX6IJL1_9ACTN</name>
<dbReference type="Proteomes" id="UP001059836">
    <property type="component" value="Chromosome"/>
</dbReference>